<dbReference type="InterPro" id="IPR005546">
    <property type="entry name" value="Autotransporte_beta"/>
</dbReference>
<dbReference type="NCBIfam" id="TIGR01414">
    <property type="entry name" value="autotrans_barl"/>
    <property type="match status" value="1"/>
</dbReference>
<dbReference type="SMART" id="SM00869">
    <property type="entry name" value="Autotransporter"/>
    <property type="match status" value="1"/>
</dbReference>
<protein>
    <submittedName>
        <fullName evidence="3">Autotransporter domain-containing protein</fullName>
    </submittedName>
</protein>
<dbReference type="Proteomes" id="UP000307874">
    <property type="component" value="Unassembled WGS sequence"/>
</dbReference>
<reference evidence="3 4" key="1">
    <citation type="submission" date="2019-05" db="EMBL/GenBank/DDBJ databases">
        <authorList>
            <person name="Lee S.D."/>
        </authorList>
    </citation>
    <scope>NUCLEOTIDE SEQUENCE [LARGE SCALE GENOMIC DNA]</scope>
    <source>
        <strain evidence="3 4">GH2-6</strain>
    </source>
</reference>
<dbReference type="RefSeq" id="WP_138749912.1">
    <property type="nucleotide sequence ID" value="NZ_VCLB01000010.1"/>
</dbReference>
<comment type="caution">
    <text evidence="3">The sequence shown here is derived from an EMBL/GenBank/DDBJ whole genome shotgun (WGS) entry which is preliminary data.</text>
</comment>
<evidence type="ECO:0000259" key="2">
    <source>
        <dbReference type="PROSITE" id="PS51208"/>
    </source>
</evidence>
<dbReference type="NCBIfam" id="TIGR02601">
    <property type="entry name" value="autotrns_rpt"/>
    <property type="match status" value="2"/>
</dbReference>
<dbReference type="EMBL" id="VCLB01000010">
    <property type="protein sequence ID" value="TNB46468.1"/>
    <property type="molecule type" value="Genomic_DNA"/>
</dbReference>
<proteinExistence type="predicted"/>
<keyword evidence="1" id="KW-0732">Signal</keyword>
<dbReference type="Gene3D" id="2.40.128.130">
    <property type="entry name" value="Autotransporter beta-domain"/>
    <property type="match status" value="1"/>
</dbReference>
<accession>A0A5C4JMD3</accession>
<dbReference type="InterPro" id="IPR006315">
    <property type="entry name" value="OM_autotransptr_brl_dom"/>
</dbReference>
<feature type="domain" description="Autotransporter" evidence="2">
    <location>
        <begin position="1090"/>
        <end position="1370"/>
    </location>
</feature>
<dbReference type="Gene3D" id="2.160.20.20">
    <property type="match status" value="1"/>
</dbReference>
<reference evidence="3 4" key="2">
    <citation type="submission" date="2019-06" db="EMBL/GenBank/DDBJ databases">
        <title>Martelella lutilitoris sp. nov., isolated from a tidal mudflat.</title>
        <authorList>
            <person name="Kim Y.-J."/>
        </authorList>
    </citation>
    <scope>NUCLEOTIDE SEQUENCE [LARGE SCALE GENOMIC DNA]</scope>
    <source>
        <strain evidence="3 4">GH2-6</strain>
    </source>
</reference>
<dbReference type="InterPro" id="IPR030895">
    <property type="entry name" value="T5SS_PEPC_rpt"/>
</dbReference>
<dbReference type="SUPFAM" id="SSF103515">
    <property type="entry name" value="Autotransporter"/>
    <property type="match status" value="1"/>
</dbReference>
<name>A0A5C4JMD3_9HYPH</name>
<dbReference type="NCBIfam" id="TIGR04393">
    <property type="entry name" value="rpt_T5SS_PEPC"/>
    <property type="match status" value="2"/>
</dbReference>
<evidence type="ECO:0000313" key="3">
    <source>
        <dbReference type="EMBL" id="TNB46468.1"/>
    </source>
</evidence>
<dbReference type="SUPFAM" id="SSF51126">
    <property type="entry name" value="Pectin lyase-like"/>
    <property type="match status" value="3"/>
</dbReference>
<gene>
    <name evidence="3" type="ORF">FF124_18300</name>
</gene>
<dbReference type="Pfam" id="PF12951">
    <property type="entry name" value="PATR"/>
    <property type="match status" value="3"/>
</dbReference>
<sequence length="1370" mass="137138">MNSRFVAIDGNKEAHRPRLEAGRLLRSRRSLLLAQAAFAGIVAGFIGAGPAAAIPGPTCPPNPLNIEETTFSGNCNFGSNTWFEIGKTATGTLTILDGGEITSGNISIASGAGVFGGIRVTGNGSMLTANELLIVGDLGYGMLIIDKGGEVTANNSYVGYKQGASGSARVSGTDSLWKLNGTLNVGSSGRGSLMIEKGGEVDVVGSASFGLPYSETKSATILTATGSGSKLSVGNKLTVGISSSAGWSSIEVSKGGKIAVTGEMAIGAFGDASVMLSDSGSSISAGSLVVGDWETGNLSVYDGATVFADTILLARPNEGTSPGGYLAIGYGEEEVGVPAIAAAPGTVATDSVTFAGNEARLIFNHTSDDYTFSADLLDDGGYQDAAIVSYAGTTILTGDGSTFSGKTSVLGGTLQVDSKLGDSGSPVYVGSSGTLSGSGSLGGKVYVMDTGVLSPGAADSAGTLRVEGDLSLNTGSTTVFQLNTPDVAGGGTNDFISVGGDLTLGGTLDATVAAAGYYYLFDYGGNLSGSFGTVTVSGVADAESAIDTDVTGEVNLAVTTGGGEPQTMQFWDGGDLKADKTVDGGDGIWNAANTNWTTSDGSKNDIWGSQVGIFTAAAGTVTVEDTQEFDTLQFKTDGYLIQSGALALSPTNGDGGTFNIDDGVSTTVSSAIVDGTKTLLIKAGKGTLTLSGANTYTGGTRVMAGRLIGNASSIRGDIANQGVVEFAQGTDGTFAGAINGYNGVNGQMVKSGTGNLRLTGASTLDWSIEQGGLISDTNLFFGNLDVAESASMTFDQGFDGTYAGTISGSGDILFTGGGLVTLTGNSSGYTGDSTVTDFTLHLDGTVGGTVSLTGSGRLTGNGAVGSTSVGNGGTVSPGNSIGTINVAGNVSFGPGSTYEVETEPGGTSADLIAATGTATLSGGDVAHIGFDGAYAAQSEYTILTADGGVSGTFDGVTTTLAYLDPFLDYTSNSVLLRLIRNGSAFERYAQTPNQRAAAYGVESLGAGNAVYDAILGLSTTDVPAAFDAVSGEIHASLKTGMIEDSRFIRDAALGRVRAATGSACAEPSGSVPLTAAQTAERNANGCVDDLSAPAYGAWMQAFGGMGHIDGDGNAAKLDSNTGGFIIGGDAGFGDAGVLGVMAGYQSSAYDVDARASSADATSYQIGIYGGTSFEGFNISGGAAYAWSDIDTKRTAAFPGFSDYLTGSTNGGVAQVFGEVGYEFDLGMATIEPFADLAYVSVHTDAYSESGGAAALAIASDTTDMTYSTLGVRGAVAFDEAARVTGMLGWRHAYGSLAPNSVNAFAGGAPFTVAGVPVGEDVALVSAGVEFDLGALAESGLKDASLSLSYDGQFGSGVADSAAMARFSFKF</sequence>
<dbReference type="OrthoDB" id="7872833at2"/>
<organism evidence="3 4">
    <name type="scientific">Martelella lutilitoris</name>
    <dbReference type="NCBI Taxonomy" id="2583532"/>
    <lineage>
        <taxon>Bacteria</taxon>
        <taxon>Pseudomonadati</taxon>
        <taxon>Pseudomonadota</taxon>
        <taxon>Alphaproteobacteria</taxon>
        <taxon>Hyphomicrobiales</taxon>
        <taxon>Aurantimonadaceae</taxon>
        <taxon>Martelella</taxon>
    </lineage>
</organism>
<dbReference type="Pfam" id="PF03797">
    <property type="entry name" value="Autotransporter"/>
    <property type="match status" value="1"/>
</dbReference>
<dbReference type="InterPro" id="IPR011050">
    <property type="entry name" value="Pectin_lyase_fold/virulence"/>
</dbReference>
<dbReference type="InterPro" id="IPR013425">
    <property type="entry name" value="Autotrns_rpt"/>
</dbReference>
<evidence type="ECO:0000313" key="4">
    <source>
        <dbReference type="Proteomes" id="UP000307874"/>
    </source>
</evidence>
<dbReference type="GO" id="GO:0019867">
    <property type="term" value="C:outer membrane"/>
    <property type="evidence" value="ECO:0007669"/>
    <property type="project" value="InterPro"/>
</dbReference>
<dbReference type="InterPro" id="IPR036709">
    <property type="entry name" value="Autotransporte_beta_dom_sf"/>
</dbReference>
<dbReference type="PROSITE" id="PS51208">
    <property type="entry name" value="AUTOTRANSPORTER"/>
    <property type="match status" value="1"/>
</dbReference>
<keyword evidence="4" id="KW-1185">Reference proteome</keyword>
<dbReference type="InterPro" id="IPR012332">
    <property type="entry name" value="Autotransporter_pectin_lyase_C"/>
</dbReference>
<evidence type="ECO:0000256" key="1">
    <source>
        <dbReference type="ARBA" id="ARBA00022729"/>
    </source>
</evidence>